<gene>
    <name evidence="1" type="ORF">H4O24_20020</name>
</gene>
<protein>
    <submittedName>
        <fullName evidence="1">Uncharacterized protein</fullName>
    </submittedName>
</protein>
<evidence type="ECO:0000313" key="2">
    <source>
        <dbReference type="Proteomes" id="UP000515297"/>
    </source>
</evidence>
<dbReference type="EMBL" id="CP060054">
    <property type="protein sequence ID" value="QNE07714.1"/>
    <property type="molecule type" value="Genomic_DNA"/>
</dbReference>
<proteinExistence type="predicted"/>
<reference evidence="1 2" key="1">
    <citation type="submission" date="2020-08" db="EMBL/GenBank/DDBJ databases">
        <authorList>
            <person name="Liu G."/>
            <person name="Sun C."/>
        </authorList>
    </citation>
    <scope>NUCLEOTIDE SEQUENCE [LARGE SCALE GENOMIC DNA]</scope>
    <source>
        <strain evidence="1 2">OT19</strain>
        <plasmid evidence="1 2">plas2</plasmid>
    </source>
</reference>
<dbReference type="AlphaFoldDB" id="A0A7G6W149"/>
<accession>A0A7G6W149</accession>
<evidence type="ECO:0000313" key="1">
    <source>
        <dbReference type="EMBL" id="QNE07714.1"/>
    </source>
</evidence>
<dbReference type="RefSeq" id="WP_185886152.1">
    <property type="nucleotide sequence ID" value="NZ_CP060054.1"/>
</dbReference>
<dbReference type="Proteomes" id="UP000515297">
    <property type="component" value="Plasmid plas2"/>
</dbReference>
<geneLocation type="plasmid" evidence="1 2">
    <name>plas2</name>
</geneLocation>
<organism evidence="1 2">
    <name type="scientific">Croceicoccus marinus</name>
    <dbReference type="NCBI Taxonomy" id="450378"/>
    <lineage>
        <taxon>Bacteria</taxon>
        <taxon>Pseudomonadati</taxon>
        <taxon>Pseudomonadota</taxon>
        <taxon>Alphaproteobacteria</taxon>
        <taxon>Sphingomonadales</taxon>
        <taxon>Erythrobacteraceae</taxon>
        <taxon>Croceicoccus</taxon>
    </lineage>
</organism>
<sequence>MSNWQFEDMGDFGDDAAADRWAKRNNVDPRDVRISRKGDGVRLEIRRSALGDSGRRDNDLRDGRRTGW</sequence>
<keyword evidence="1" id="KW-0614">Plasmid</keyword>
<name>A0A7G6W149_9SPHN</name>